<proteinExistence type="predicted"/>
<feature type="transmembrane region" description="Helical" evidence="1">
    <location>
        <begin position="12"/>
        <end position="32"/>
    </location>
</feature>
<dbReference type="AlphaFoldDB" id="A0A5C6Z0B7"/>
<evidence type="ECO:0000313" key="3">
    <source>
        <dbReference type="Proteomes" id="UP000321497"/>
    </source>
</evidence>
<comment type="caution">
    <text evidence="2">The sequence shown here is derived from an EMBL/GenBank/DDBJ whole genome shotgun (WGS) entry which is preliminary data.</text>
</comment>
<reference evidence="2 3" key="1">
    <citation type="submission" date="2019-08" db="EMBL/GenBank/DDBJ databases">
        <title>Genome of Aequorivita antarctica SW49 (type strain).</title>
        <authorList>
            <person name="Bowman J.P."/>
        </authorList>
    </citation>
    <scope>NUCLEOTIDE SEQUENCE [LARGE SCALE GENOMIC DNA]</scope>
    <source>
        <strain evidence="2 3">SW49</strain>
    </source>
</reference>
<evidence type="ECO:0000256" key="1">
    <source>
        <dbReference type="SAM" id="Phobius"/>
    </source>
</evidence>
<keyword evidence="3" id="KW-1185">Reference proteome</keyword>
<evidence type="ECO:0000313" key="2">
    <source>
        <dbReference type="EMBL" id="TXD73448.1"/>
    </source>
</evidence>
<accession>A0A5C6Z0B7</accession>
<sequence length="181" mass="21611">MKINLDFKEKLKYYKVTLIFIFIGVWCLTSEIENFNFEISEIGTLGKIGVTFITIGMLNLIYLHRNLYYLKSQFKIEKDEFKNRLLKTAEENEWGINEINSNYYILKTNRYDKFERNDILKKNYCERIYIKIDNPLIYFKSVNDFDSDIAIRISNGENKLNEKLIRNILMPAANNGSYEKH</sequence>
<dbReference type="RefSeq" id="WP_146848089.1">
    <property type="nucleotide sequence ID" value="NZ_VORT01000004.1"/>
</dbReference>
<name>A0A5C6Z0B7_9FLAO</name>
<keyword evidence="1" id="KW-0812">Transmembrane</keyword>
<keyword evidence="1" id="KW-0472">Membrane</keyword>
<dbReference type="EMBL" id="VORT01000004">
    <property type="protein sequence ID" value="TXD73448.1"/>
    <property type="molecule type" value="Genomic_DNA"/>
</dbReference>
<gene>
    <name evidence="2" type="ORF">ESU54_06700</name>
</gene>
<keyword evidence="1" id="KW-1133">Transmembrane helix</keyword>
<protein>
    <submittedName>
        <fullName evidence="2">Uncharacterized protein</fullName>
    </submittedName>
</protein>
<dbReference type="Proteomes" id="UP000321497">
    <property type="component" value="Unassembled WGS sequence"/>
</dbReference>
<feature type="transmembrane region" description="Helical" evidence="1">
    <location>
        <begin position="44"/>
        <end position="63"/>
    </location>
</feature>
<organism evidence="2 3">
    <name type="scientific">Aequorivita antarctica</name>
    <dbReference type="NCBI Taxonomy" id="153266"/>
    <lineage>
        <taxon>Bacteria</taxon>
        <taxon>Pseudomonadati</taxon>
        <taxon>Bacteroidota</taxon>
        <taxon>Flavobacteriia</taxon>
        <taxon>Flavobacteriales</taxon>
        <taxon>Flavobacteriaceae</taxon>
        <taxon>Aequorivita</taxon>
    </lineage>
</organism>